<dbReference type="PANTHER" id="PTHR23155:SF1152">
    <property type="entry name" value="AAA+ ATPASE DOMAIN-CONTAINING PROTEIN"/>
    <property type="match status" value="1"/>
</dbReference>
<keyword evidence="9" id="KW-0611">Plant defense</keyword>
<dbReference type="InterPro" id="IPR044974">
    <property type="entry name" value="Disease_R_plants"/>
</dbReference>
<evidence type="ECO:0000256" key="7">
    <source>
        <dbReference type="ARBA" id="ARBA00022737"/>
    </source>
</evidence>
<comment type="similarity">
    <text evidence="3">Belongs to the disease resistance NB-LRR family.</text>
</comment>
<dbReference type="Gene3D" id="1.10.10.10">
    <property type="entry name" value="Winged helix-like DNA-binding domain superfamily/Winged helix DNA-binding domain"/>
    <property type="match status" value="1"/>
</dbReference>
<dbReference type="GO" id="GO:0009626">
    <property type="term" value="P:plant-type hypersensitive response"/>
    <property type="evidence" value="ECO:0007669"/>
    <property type="project" value="UniProtKB-KW"/>
</dbReference>
<organism evidence="14">
    <name type="scientific">Sesamum radiatum</name>
    <name type="common">Black benniseed</name>
    <dbReference type="NCBI Taxonomy" id="300843"/>
    <lineage>
        <taxon>Eukaryota</taxon>
        <taxon>Viridiplantae</taxon>
        <taxon>Streptophyta</taxon>
        <taxon>Embryophyta</taxon>
        <taxon>Tracheophyta</taxon>
        <taxon>Spermatophyta</taxon>
        <taxon>Magnoliopsida</taxon>
        <taxon>eudicotyledons</taxon>
        <taxon>Gunneridae</taxon>
        <taxon>Pentapetalae</taxon>
        <taxon>asterids</taxon>
        <taxon>lamiids</taxon>
        <taxon>Lamiales</taxon>
        <taxon>Pedaliaceae</taxon>
        <taxon>Sesamum</taxon>
    </lineage>
</organism>
<dbReference type="InterPro" id="IPR058922">
    <property type="entry name" value="WHD_DRP"/>
</dbReference>
<dbReference type="PRINTS" id="PR00364">
    <property type="entry name" value="DISEASERSIST"/>
</dbReference>
<keyword evidence="8" id="KW-0547">Nucleotide-binding</keyword>
<dbReference type="FunFam" id="1.10.10.10:FF:000322">
    <property type="entry name" value="Probable disease resistance protein At1g63360"/>
    <property type="match status" value="1"/>
</dbReference>
<keyword evidence="7" id="KW-0677">Repeat</keyword>
<gene>
    <name evidence="14" type="ORF">Sradi_2405400</name>
</gene>
<evidence type="ECO:0000256" key="5">
    <source>
        <dbReference type="ARBA" id="ARBA00022614"/>
    </source>
</evidence>
<reference evidence="14" key="2">
    <citation type="journal article" date="2024" name="Plant">
        <title>Genomic evolution and insights into agronomic trait innovations of Sesamum species.</title>
        <authorList>
            <person name="Miao H."/>
            <person name="Wang L."/>
            <person name="Qu L."/>
            <person name="Liu H."/>
            <person name="Sun Y."/>
            <person name="Le M."/>
            <person name="Wang Q."/>
            <person name="Wei S."/>
            <person name="Zheng Y."/>
            <person name="Lin W."/>
            <person name="Duan Y."/>
            <person name="Cao H."/>
            <person name="Xiong S."/>
            <person name="Wang X."/>
            <person name="Wei L."/>
            <person name="Li C."/>
            <person name="Ma Q."/>
            <person name="Ju M."/>
            <person name="Zhao R."/>
            <person name="Li G."/>
            <person name="Mu C."/>
            <person name="Tian Q."/>
            <person name="Mei H."/>
            <person name="Zhang T."/>
            <person name="Gao T."/>
            <person name="Zhang H."/>
        </authorList>
    </citation>
    <scope>NUCLEOTIDE SEQUENCE</scope>
    <source>
        <strain evidence="14">G02</strain>
    </source>
</reference>
<dbReference type="GO" id="GO:0043531">
    <property type="term" value="F:ADP binding"/>
    <property type="evidence" value="ECO:0007669"/>
    <property type="project" value="InterPro"/>
</dbReference>
<keyword evidence="4" id="KW-0963">Cytoplasm</keyword>
<evidence type="ECO:0000256" key="1">
    <source>
        <dbReference type="ARBA" id="ARBA00002074"/>
    </source>
</evidence>
<evidence type="ECO:0000259" key="13">
    <source>
        <dbReference type="Pfam" id="PF23598"/>
    </source>
</evidence>
<evidence type="ECO:0000259" key="12">
    <source>
        <dbReference type="Pfam" id="PF23559"/>
    </source>
</evidence>
<keyword evidence="6" id="KW-0381">Hypersensitive response</keyword>
<dbReference type="InterPro" id="IPR042197">
    <property type="entry name" value="Apaf_helical"/>
</dbReference>
<dbReference type="SUPFAM" id="SSF52540">
    <property type="entry name" value="P-loop containing nucleoside triphosphate hydrolases"/>
    <property type="match status" value="1"/>
</dbReference>
<comment type="caution">
    <text evidence="14">The sequence shown here is derived from an EMBL/GenBank/DDBJ whole genome shotgun (WGS) entry which is preliminary data.</text>
</comment>
<accession>A0AAW2SJL5</accession>
<feature type="domain" description="Disease resistance protein winged helix" evidence="12">
    <location>
        <begin position="412"/>
        <end position="482"/>
    </location>
</feature>
<dbReference type="GO" id="GO:0005737">
    <property type="term" value="C:cytoplasm"/>
    <property type="evidence" value="ECO:0007669"/>
    <property type="project" value="UniProtKB-SubCell"/>
</dbReference>
<keyword evidence="10" id="KW-0067">ATP-binding</keyword>
<dbReference type="AlphaFoldDB" id="A0AAW2SJL5"/>
<sequence>MAYNLESLVQILQQILHSDHHHPWALDPNKRPQIESLLQKSLFLKDFSDTSFSAVAHGYGKQSLESRIRDASHDAEDVLESHLVDQFLSCQEDESFVLSPPDLEKIIRELDSAKEEMMTIIMSSSPIADSSSPALSSRQDPNPQDIIVGVGEDLIQLKDQLVGQPSKVLQVIPIVGMGGIGKTTLARNLYDDPSVISHFDTHAWATISQDYNSQKLQDVLLSLLGCVIGKPKAEMLSRTDVDLALSLHQALIGRRYLIILDDMWDVKPWDDIRRFFPDKENGSRIIVTTRESSVADYTATGSSHHQVNLLKDDDSWNLLRQKVFAPEETCSPELENIGKRIAKGCRGLPLAIHVIGGILSQAKRSQDFWEQVSDNVSSTIADQGEQFSNILSLSYNHLPNHLRPCFLYMGAFPEDYAIRCSRLINLLVAEGLVRPISDKSLEEAAEMYLNALVDRNLIFVSRKGANGNVKSYSIHDLLRDLCVRKVHEEKFLFVDGWAPDDLARNTACLRRVSSRKSFGTNISREQIRLARSFLCFEYNSRSIASSGVYELRLLRVLDILRVMFKEFPEEILQLINLRYLALTTGRCLPSSISKLHNLRTLIVVRGGLFSIVGAIMVMPGILDMTELRHIELKGQRTYIKYHGEDRNLFVVLDKLQTLSPIAVSDFTDRHLETLPNLEKLGIFWDEEVDHVRDLSRLHKLHTLKCRSSKYNRYNILSNIILPPSIKKLTLKGCRILDQELNEIGKLPNLEILKLQYCYFQSGNWEAEDGEFCRLQFLLMKGLKLVNWTADDTHFPRLEELVIQYCFDLKEIPLAIGDIPTLRVMEVQQCGDSAKASAREIQEAQFDNGTMTFKFVSSDRKILTRIRCSREHVCISVVHCLFRHLCTSIFILILLSVF</sequence>
<comment type="function">
    <text evidence="1">Confers resistance to late blight (Phytophthora infestans) races carrying the avirulence gene Avr1. Resistance proteins guard the plant against pathogens that contain an appropriate avirulence protein via an indirect interaction with this avirulence protein. That triggers a defense system including the hypersensitive response, which restricts the pathogen growth.</text>
</comment>
<feature type="domain" description="Disease resistance R13L4/SHOC-2-like LRR" evidence="13">
    <location>
        <begin position="547"/>
        <end position="843"/>
    </location>
</feature>
<evidence type="ECO:0000256" key="4">
    <source>
        <dbReference type="ARBA" id="ARBA00022490"/>
    </source>
</evidence>
<dbReference type="PANTHER" id="PTHR23155">
    <property type="entry name" value="DISEASE RESISTANCE PROTEIN RP"/>
    <property type="match status" value="1"/>
</dbReference>
<dbReference type="GO" id="GO:0051607">
    <property type="term" value="P:defense response to virus"/>
    <property type="evidence" value="ECO:0007669"/>
    <property type="project" value="UniProtKB-ARBA"/>
</dbReference>
<dbReference type="InterPro" id="IPR036388">
    <property type="entry name" value="WH-like_DNA-bd_sf"/>
</dbReference>
<dbReference type="Gene3D" id="1.20.5.4130">
    <property type="match status" value="1"/>
</dbReference>
<proteinExistence type="inferred from homology"/>
<dbReference type="SUPFAM" id="SSF52058">
    <property type="entry name" value="L domain-like"/>
    <property type="match status" value="1"/>
</dbReference>
<dbReference type="InterPro" id="IPR055414">
    <property type="entry name" value="LRR_R13L4/SHOC2-like"/>
</dbReference>
<evidence type="ECO:0000256" key="10">
    <source>
        <dbReference type="ARBA" id="ARBA00022840"/>
    </source>
</evidence>
<dbReference type="InterPro" id="IPR002182">
    <property type="entry name" value="NB-ARC"/>
</dbReference>
<evidence type="ECO:0000313" key="14">
    <source>
        <dbReference type="EMBL" id="KAL0391826.1"/>
    </source>
</evidence>
<dbReference type="GO" id="GO:0005524">
    <property type="term" value="F:ATP binding"/>
    <property type="evidence" value="ECO:0007669"/>
    <property type="project" value="UniProtKB-KW"/>
</dbReference>
<dbReference type="InterPro" id="IPR027417">
    <property type="entry name" value="P-loop_NTPase"/>
</dbReference>
<reference evidence="14" key="1">
    <citation type="submission" date="2020-06" db="EMBL/GenBank/DDBJ databases">
        <authorList>
            <person name="Li T."/>
            <person name="Hu X."/>
            <person name="Zhang T."/>
            <person name="Song X."/>
            <person name="Zhang H."/>
            <person name="Dai N."/>
            <person name="Sheng W."/>
            <person name="Hou X."/>
            <person name="Wei L."/>
        </authorList>
    </citation>
    <scope>NUCLEOTIDE SEQUENCE</scope>
    <source>
        <strain evidence="14">G02</strain>
        <tissue evidence="14">Leaf</tissue>
    </source>
</reference>
<evidence type="ECO:0000256" key="9">
    <source>
        <dbReference type="ARBA" id="ARBA00022821"/>
    </source>
</evidence>
<evidence type="ECO:0000256" key="6">
    <source>
        <dbReference type="ARBA" id="ARBA00022667"/>
    </source>
</evidence>
<evidence type="ECO:0000256" key="8">
    <source>
        <dbReference type="ARBA" id="ARBA00022741"/>
    </source>
</evidence>
<dbReference type="Gene3D" id="3.80.10.10">
    <property type="entry name" value="Ribonuclease Inhibitor"/>
    <property type="match status" value="1"/>
</dbReference>
<evidence type="ECO:0000256" key="3">
    <source>
        <dbReference type="ARBA" id="ARBA00008894"/>
    </source>
</evidence>
<evidence type="ECO:0000256" key="2">
    <source>
        <dbReference type="ARBA" id="ARBA00004496"/>
    </source>
</evidence>
<dbReference type="Gene3D" id="3.40.50.300">
    <property type="entry name" value="P-loop containing nucleotide triphosphate hydrolases"/>
    <property type="match status" value="1"/>
</dbReference>
<dbReference type="InterPro" id="IPR032675">
    <property type="entry name" value="LRR_dom_sf"/>
</dbReference>
<dbReference type="FunFam" id="1.10.8.430:FF:000003">
    <property type="entry name" value="Probable disease resistance protein At5g66910"/>
    <property type="match status" value="1"/>
</dbReference>
<dbReference type="Pfam" id="PF23559">
    <property type="entry name" value="WHD_DRP"/>
    <property type="match status" value="1"/>
</dbReference>
<comment type="subcellular location">
    <subcellularLocation>
        <location evidence="2">Cytoplasm</location>
    </subcellularLocation>
</comment>
<keyword evidence="5" id="KW-0433">Leucine-rich repeat</keyword>
<name>A0AAW2SJL5_SESRA</name>
<dbReference type="Pfam" id="PF23598">
    <property type="entry name" value="LRR_14"/>
    <property type="match status" value="1"/>
</dbReference>
<dbReference type="Pfam" id="PF00931">
    <property type="entry name" value="NB-ARC"/>
    <property type="match status" value="1"/>
</dbReference>
<dbReference type="FunFam" id="3.40.50.300:FF:001091">
    <property type="entry name" value="Probable disease resistance protein At1g61300"/>
    <property type="match status" value="1"/>
</dbReference>
<evidence type="ECO:0000259" key="11">
    <source>
        <dbReference type="Pfam" id="PF00931"/>
    </source>
</evidence>
<feature type="domain" description="NB-ARC" evidence="11">
    <location>
        <begin position="156"/>
        <end position="326"/>
    </location>
</feature>
<dbReference type="EMBL" id="JACGWJ010000010">
    <property type="protein sequence ID" value="KAL0391826.1"/>
    <property type="molecule type" value="Genomic_DNA"/>
</dbReference>
<protein>
    <submittedName>
        <fullName evidence="14">Late blight resistance proteinR1B-8</fullName>
    </submittedName>
</protein>
<dbReference type="Gene3D" id="1.10.8.430">
    <property type="entry name" value="Helical domain of apoptotic protease-activating factors"/>
    <property type="match status" value="1"/>
</dbReference>